<sequence>MAGTAMNEIARFALTLLPVAAFLSLTGCDRQASGAAEPPLAGAAIGASFALTDQDGKVVKDSDLKGRYRLIYFGYTFCPDVCPVSTQRLMQGYRLLEKADPAAAGKIQPIFISVDPERDTPAVLKQFVGNFHPKLIGLTGTPDQIAAVAKGYGVYYRKAGEPGAKDYLMDHSDVSYLMGPDGAPIALVPQNGTPEAIEAVLAQWVK</sequence>
<dbReference type="PROSITE" id="PS51352">
    <property type="entry name" value="THIOREDOXIN_2"/>
    <property type="match status" value="1"/>
</dbReference>
<keyword evidence="2" id="KW-0186">Copper</keyword>
<dbReference type="CDD" id="cd02968">
    <property type="entry name" value="SCO"/>
    <property type="match status" value="1"/>
</dbReference>
<organism evidence="4 5">
    <name type="scientific">Sphingomonas colocasiae</name>
    <dbReference type="NCBI Taxonomy" id="1848973"/>
    <lineage>
        <taxon>Bacteria</taxon>
        <taxon>Pseudomonadati</taxon>
        <taxon>Pseudomonadota</taxon>
        <taxon>Alphaproteobacteria</taxon>
        <taxon>Sphingomonadales</taxon>
        <taxon>Sphingomonadaceae</taxon>
        <taxon>Sphingomonas</taxon>
    </lineage>
</organism>
<dbReference type="Gene3D" id="3.40.30.10">
    <property type="entry name" value="Glutaredoxin"/>
    <property type="match status" value="1"/>
</dbReference>
<evidence type="ECO:0000313" key="4">
    <source>
        <dbReference type="EMBL" id="MBY8824634.1"/>
    </source>
</evidence>
<evidence type="ECO:0000256" key="1">
    <source>
        <dbReference type="ARBA" id="ARBA00010996"/>
    </source>
</evidence>
<comment type="caution">
    <text evidence="4">The sequence shown here is derived from an EMBL/GenBank/DDBJ whole genome shotgun (WGS) entry which is preliminary data.</text>
</comment>
<dbReference type="EMBL" id="JAINVV010000009">
    <property type="protein sequence ID" value="MBY8824634.1"/>
    <property type="molecule type" value="Genomic_DNA"/>
</dbReference>
<reference evidence="4 5" key="1">
    <citation type="submission" date="2021-08" db="EMBL/GenBank/DDBJ databases">
        <authorList>
            <person name="Tuo L."/>
        </authorList>
    </citation>
    <scope>NUCLEOTIDE SEQUENCE [LARGE SCALE GENOMIC DNA]</scope>
    <source>
        <strain evidence="4 5">JCM 31229</strain>
    </source>
</reference>
<evidence type="ECO:0000256" key="2">
    <source>
        <dbReference type="ARBA" id="ARBA00023008"/>
    </source>
</evidence>
<dbReference type="InterPro" id="IPR036249">
    <property type="entry name" value="Thioredoxin-like_sf"/>
</dbReference>
<name>A0ABS7PTG1_9SPHN</name>
<comment type="similarity">
    <text evidence="1">Belongs to the SCO1/2 family.</text>
</comment>
<proteinExistence type="inferred from homology"/>
<dbReference type="Proteomes" id="UP000706039">
    <property type="component" value="Unassembled WGS sequence"/>
</dbReference>
<evidence type="ECO:0000313" key="5">
    <source>
        <dbReference type="Proteomes" id="UP000706039"/>
    </source>
</evidence>
<evidence type="ECO:0000259" key="3">
    <source>
        <dbReference type="PROSITE" id="PS51352"/>
    </source>
</evidence>
<accession>A0ABS7PTG1</accession>
<gene>
    <name evidence="4" type="ORF">K7G82_20185</name>
</gene>
<dbReference type="PANTHER" id="PTHR12151:SF25">
    <property type="entry name" value="LINALOOL DEHYDRATASE_ISOMERASE DOMAIN-CONTAINING PROTEIN"/>
    <property type="match status" value="1"/>
</dbReference>
<dbReference type="Pfam" id="PF02630">
    <property type="entry name" value="SCO1-SenC"/>
    <property type="match status" value="1"/>
</dbReference>
<dbReference type="PANTHER" id="PTHR12151">
    <property type="entry name" value="ELECTRON TRANSPORT PROTIN SCO1/SENC FAMILY MEMBER"/>
    <property type="match status" value="1"/>
</dbReference>
<dbReference type="RefSeq" id="WP_222991721.1">
    <property type="nucleotide sequence ID" value="NZ_JAINVV010000009.1"/>
</dbReference>
<dbReference type="SUPFAM" id="SSF52833">
    <property type="entry name" value="Thioredoxin-like"/>
    <property type="match status" value="1"/>
</dbReference>
<protein>
    <submittedName>
        <fullName evidence="4">SCO family protein</fullName>
    </submittedName>
</protein>
<keyword evidence="5" id="KW-1185">Reference proteome</keyword>
<feature type="domain" description="Thioredoxin" evidence="3">
    <location>
        <begin position="40"/>
        <end position="206"/>
    </location>
</feature>
<dbReference type="InterPro" id="IPR013766">
    <property type="entry name" value="Thioredoxin_domain"/>
</dbReference>
<dbReference type="InterPro" id="IPR003782">
    <property type="entry name" value="SCO1/SenC"/>
</dbReference>